<evidence type="ECO:0000313" key="2">
    <source>
        <dbReference type="Proteomes" id="UP001054945"/>
    </source>
</evidence>
<dbReference type="EMBL" id="BPLR01017887">
    <property type="protein sequence ID" value="GIY95254.1"/>
    <property type="molecule type" value="Genomic_DNA"/>
</dbReference>
<comment type="caution">
    <text evidence="1">The sequence shown here is derived from an EMBL/GenBank/DDBJ whole genome shotgun (WGS) entry which is preliminary data.</text>
</comment>
<dbReference type="AlphaFoldDB" id="A0AAV4XN76"/>
<accession>A0AAV4XN76</accession>
<dbReference type="Proteomes" id="UP001054945">
    <property type="component" value="Unassembled WGS sequence"/>
</dbReference>
<keyword evidence="2" id="KW-1185">Reference proteome</keyword>
<protein>
    <submittedName>
        <fullName evidence="1">Uncharacterized protein</fullName>
    </submittedName>
</protein>
<gene>
    <name evidence="1" type="ORF">CEXT_512011</name>
</gene>
<organism evidence="1 2">
    <name type="scientific">Caerostris extrusa</name>
    <name type="common">Bark spider</name>
    <name type="synonym">Caerostris bankana</name>
    <dbReference type="NCBI Taxonomy" id="172846"/>
    <lineage>
        <taxon>Eukaryota</taxon>
        <taxon>Metazoa</taxon>
        <taxon>Ecdysozoa</taxon>
        <taxon>Arthropoda</taxon>
        <taxon>Chelicerata</taxon>
        <taxon>Arachnida</taxon>
        <taxon>Araneae</taxon>
        <taxon>Araneomorphae</taxon>
        <taxon>Entelegynae</taxon>
        <taxon>Araneoidea</taxon>
        <taxon>Araneidae</taxon>
        <taxon>Caerostris</taxon>
    </lineage>
</organism>
<name>A0AAV4XN76_CAEEX</name>
<sequence>MIRQRLENGVLPPKQMQTCTLDLQLLPFSKRTKIIRKCDETSALVLVAENEYPKNFPELQRMNRGCSKRISPTKVPEQILFHAGVITFRVPEKELEKLPKTPPGASNVWRKVFWIFSFLPLLSPVDPVFEKNKMIRKCDETSALLPVAENE</sequence>
<reference evidence="1 2" key="1">
    <citation type="submission" date="2021-06" db="EMBL/GenBank/DDBJ databases">
        <title>Caerostris extrusa draft genome.</title>
        <authorList>
            <person name="Kono N."/>
            <person name="Arakawa K."/>
        </authorList>
    </citation>
    <scope>NUCLEOTIDE SEQUENCE [LARGE SCALE GENOMIC DNA]</scope>
</reference>
<evidence type="ECO:0000313" key="1">
    <source>
        <dbReference type="EMBL" id="GIY95254.1"/>
    </source>
</evidence>
<proteinExistence type="predicted"/>